<dbReference type="EMBL" id="SJDL01000035">
    <property type="protein sequence ID" value="TBW50374.1"/>
    <property type="molecule type" value="Genomic_DNA"/>
</dbReference>
<comment type="caution">
    <text evidence="1">The sequence shown here is derived from an EMBL/GenBank/DDBJ whole genome shotgun (WGS) entry which is preliminary data.</text>
</comment>
<dbReference type="InterPro" id="IPR029033">
    <property type="entry name" value="His_PPase_superfam"/>
</dbReference>
<dbReference type="CDD" id="cd07067">
    <property type="entry name" value="HP_PGM_like"/>
    <property type="match status" value="1"/>
</dbReference>
<protein>
    <submittedName>
        <fullName evidence="1">Histidine phosphatase family protein</fullName>
    </submittedName>
</protein>
<accession>A0ABY1ZG14</accession>
<dbReference type="Pfam" id="PF00300">
    <property type="entry name" value="His_Phos_1"/>
    <property type="match status" value="1"/>
</dbReference>
<dbReference type="InterPro" id="IPR050275">
    <property type="entry name" value="PGM_Phosphatase"/>
</dbReference>
<dbReference type="RefSeq" id="WP_131483334.1">
    <property type="nucleotide sequence ID" value="NZ_SJDL01000035.1"/>
</dbReference>
<dbReference type="SMART" id="SM00855">
    <property type="entry name" value="PGAM"/>
    <property type="match status" value="1"/>
</dbReference>
<reference evidence="1 2" key="1">
    <citation type="submission" date="2019-02" db="EMBL/GenBank/DDBJ databases">
        <title>Marinobacter halodurans sp. nov., a marine bacterium isolated from sea tidal flat.</title>
        <authorList>
            <person name="Yoo Y."/>
            <person name="Lee D.W."/>
            <person name="Kim B.S."/>
            <person name="Kim J.-J."/>
        </authorList>
    </citation>
    <scope>NUCLEOTIDE SEQUENCE [LARGE SCALE GENOMIC DNA]</scope>
    <source>
        <strain evidence="1 2">YJ-S3-2</strain>
    </source>
</reference>
<dbReference type="InterPro" id="IPR013078">
    <property type="entry name" value="His_Pase_superF_clade-1"/>
</dbReference>
<dbReference type="Gene3D" id="3.40.50.1240">
    <property type="entry name" value="Phosphoglycerate mutase-like"/>
    <property type="match status" value="1"/>
</dbReference>
<keyword evidence="2" id="KW-1185">Reference proteome</keyword>
<dbReference type="Proteomes" id="UP000313645">
    <property type="component" value="Unassembled WGS sequence"/>
</dbReference>
<dbReference type="SUPFAM" id="SSF53254">
    <property type="entry name" value="Phosphoglycerate mutase-like"/>
    <property type="match status" value="1"/>
</dbReference>
<gene>
    <name evidence="1" type="ORF">EZI54_18320</name>
</gene>
<proteinExistence type="predicted"/>
<sequence>MRDEPTLIDLIRHGEPSGGPMFRGSKDDPLSDTGWQQMRSAVSADDRWDVIVTSPLRRCRGFAEWLGAERGIKVDVIDQLREISFGDWEGRTAADIEAAYGDHLQRFWADPVANTPAGGEVITAFSERVLAGWAQLQASYAGQRVLLVCHGGVIRMILASVLGIPLSQSFSGFAVPFACRSRIRVDETAYGEFSALLSHTPLTTEPHLL</sequence>
<evidence type="ECO:0000313" key="1">
    <source>
        <dbReference type="EMBL" id="TBW50374.1"/>
    </source>
</evidence>
<dbReference type="PANTHER" id="PTHR48100">
    <property type="entry name" value="BROAD-SPECIFICITY PHOSPHATASE YOR283W-RELATED"/>
    <property type="match status" value="1"/>
</dbReference>
<dbReference type="PANTHER" id="PTHR48100:SF1">
    <property type="entry name" value="HISTIDINE PHOSPHATASE FAMILY PROTEIN-RELATED"/>
    <property type="match status" value="1"/>
</dbReference>
<organism evidence="1 2">
    <name type="scientific">Marinobacter halodurans</name>
    <dbReference type="NCBI Taxonomy" id="2528979"/>
    <lineage>
        <taxon>Bacteria</taxon>
        <taxon>Pseudomonadati</taxon>
        <taxon>Pseudomonadota</taxon>
        <taxon>Gammaproteobacteria</taxon>
        <taxon>Pseudomonadales</taxon>
        <taxon>Marinobacteraceae</taxon>
        <taxon>Marinobacter</taxon>
    </lineage>
</organism>
<name>A0ABY1ZG14_9GAMM</name>
<evidence type="ECO:0000313" key="2">
    <source>
        <dbReference type="Proteomes" id="UP000313645"/>
    </source>
</evidence>